<accession>A0A4V2Q2D3</accession>
<dbReference type="Pfam" id="PF06629">
    <property type="entry name" value="MipA"/>
    <property type="match status" value="1"/>
</dbReference>
<dbReference type="RefSeq" id="WP_132921359.1">
    <property type="nucleotide sequence ID" value="NZ_SJOI01000001.1"/>
</dbReference>
<evidence type="ECO:0000256" key="1">
    <source>
        <dbReference type="ARBA" id="ARBA00004442"/>
    </source>
</evidence>
<feature type="signal peptide" evidence="6">
    <location>
        <begin position="1"/>
        <end position="24"/>
    </location>
</feature>
<dbReference type="InterPro" id="IPR010583">
    <property type="entry name" value="MipA"/>
</dbReference>
<dbReference type="GO" id="GO:0009279">
    <property type="term" value="C:cell outer membrane"/>
    <property type="evidence" value="ECO:0007669"/>
    <property type="project" value="UniProtKB-SubCell"/>
</dbReference>
<feature type="chain" id="PRO_5020356274" evidence="6">
    <location>
        <begin position="25"/>
        <end position="249"/>
    </location>
</feature>
<comment type="subcellular location">
    <subcellularLocation>
        <location evidence="1">Cell outer membrane</location>
    </subcellularLocation>
</comment>
<organism evidence="7 8">
    <name type="scientific">Sodalis ligni</name>
    <dbReference type="NCBI Taxonomy" id="2697027"/>
    <lineage>
        <taxon>Bacteria</taxon>
        <taxon>Pseudomonadati</taxon>
        <taxon>Pseudomonadota</taxon>
        <taxon>Gammaproteobacteria</taxon>
        <taxon>Enterobacterales</taxon>
        <taxon>Bruguierivoracaceae</taxon>
        <taxon>Sodalis</taxon>
    </lineage>
</organism>
<evidence type="ECO:0000313" key="8">
    <source>
        <dbReference type="Proteomes" id="UP000294555"/>
    </source>
</evidence>
<dbReference type="GO" id="GO:0009252">
    <property type="term" value="P:peptidoglycan biosynthetic process"/>
    <property type="evidence" value="ECO:0007669"/>
    <property type="project" value="TreeGrafter"/>
</dbReference>
<sequence>MKSNTFKIGAIAAAVALYVPTALAGTWSLGASALYSTSPYKGEDGKIFPFPLINYDGDSVYLQGLSAGYYLWKDQQNQLSLAVAYSPFRFKPGDDDYGYMKQLDKRRSTAMAGLRYRFNASWGIIRTEYLGDILNESNGFTADLAYLYPFTFDRLTLLPGIGAAWASGKQNDYYFGVSPHESRRSGLNEYQADDGWSPYLEMTAVYALTDSWRASLVARYARLNGEVKDSPMVNANSTTTVGVGLTYRF</sequence>
<evidence type="ECO:0000256" key="5">
    <source>
        <dbReference type="ARBA" id="ARBA00023237"/>
    </source>
</evidence>
<keyword evidence="4" id="KW-0472">Membrane</keyword>
<evidence type="ECO:0000256" key="2">
    <source>
        <dbReference type="ARBA" id="ARBA00005722"/>
    </source>
</evidence>
<evidence type="ECO:0000313" key="7">
    <source>
        <dbReference type="EMBL" id="TCL02408.1"/>
    </source>
</evidence>
<evidence type="ECO:0000256" key="4">
    <source>
        <dbReference type="ARBA" id="ARBA00023136"/>
    </source>
</evidence>
<dbReference type="InterPro" id="IPR011250">
    <property type="entry name" value="OMP/PagP_B-barrel"/>
</dbReference>
<evidence type="ECO:0000256" key="3">
    <source>
        <dbReference type="ARBA" id="ARBA00022729"/>
    </source>
</evidence>
<dbReference type="PANTHER" id="PTHR38776">
    <property type="entry name" value="MLTA-INTERACTING PROTEIN-RELATED"/>
    <property type="match status" value="1"/>
</dbReference>
<dbReference type="EMBL" id="SJOI01000001">
    <property type="protein sequence ID" value="TCL02408.1"/>
    <property type="molecule type" value="Genomic_DNA"/>
</dbReference>
<keyword evidence="3 6" id="KW-0732">Signal</keyword>
<dbReference type="AlphaFoldDB" id="A0A4V2Q2D3"/>
<dbReference type="PANTHER" id="PTHR38776:SF1">
    <property type="entry name" value="MLTA-INTERACTING PROTEIN-RELATED"/>
    <property type="match status" value="1"/>
</dbReference>
<evidence type="ECO:0000256" key="6">
    <source>
        <dbReference type="SAM" id="SignalP"/>
    </source>
</evidence>
<comment type="similarity">
    <text evidence="2">Belongs to the MipA/OmpV family.</text>
</comment>
<dbReference type="SUPFAM" id="SSF56925">
    <property type="entry name" value="OMPA-like"/>
    <property type="match status" value="1"/>
</dbReference>
<gene>
    <name evidence="7" type="ORF">EZJ58_0422</name>
</gene>
<keyword evidence="5" id="KW-0998">Cell outer membrane</keyword>
<keyword evidence="8" id="KW-1185">Reference proteome</keyword>
<reference evidence="7 8" key="1">
    <citation type="submission" date="2019-02" db="EMBL/GenBank/DDBJ databases">
        <title>Investigation of anaerobic lignin degradation for improved lignocellulosic biofuels.</title>
        <authorList>
            <person name="Deangelis K."/>
        </authorList>
    </citation>
    <scope>NUCLEOTIDE SEQUENCE [LARGE SCALE GENOMIC DNA]</scope>
    <source>
        <strain evidence="7 8">159R</strain>
    </source>
</reference>
<dbReference type="Proteomes" id="UP000294555">
    <property type="component" value="Unassembled WGS sequence"/>
</dbReference>
<name>A0A4V2Q2D3_9GAMM</name>
<protein>
    <submittedName>
        <fullName evidence="7">Outer membrane protein</fullName>
    </submittedName>
</protein>
<dbReference type="OrthoDB" id="8562138at2"/>
<proteinExistence type="inferred from homology"/>
<dbReference type="Gene3D" id="2.40.160.20">
    <property type="match status" value="1"/>
</dbReference>
<comment type="caution">
    <text evidence="7">The sequence shown here is derived from an EMBL/GenBank/DDBJ whole genome shotgun (WGS) entry which is preliminary data.</text>
</comment>